<dbReference type="InterPro" id="IPR001811">
    <property type="entry name" value="Chemokine_IL8-like_dom"/>
</dbReference>
<accession>A0A1A6HPB7</accession>
<dbReference type="GO" id="GO:0048245">
    <property type="term" value="P:eosinophil chemotaxis"/>
    <property type="evidence" value="ECO:0007669"/>
    <property type="project" value="TreeGrafter"/>
</dbReference>
<sequence>MKISAALLCLLLIAATISPGELAEPDEKPLPVSCCYRVTSKKIPLRVLQSYTKTSTQCPLAAVIFKTNRGMHICVDPKQKWVNDYMKLLDQKSQTLQA</sequence>
<dbReference type="InterPro" id="IPR039809">
    <property type="entry name" value="Chemokine_b/g/d"/>
</dbReference>
<dbReference type="GO" id="GO:0061844">
    <property type="term" value="P:antimicrobial humoral immune response mediated by antimicrobial peptide"/>
    <property type="evidence" value="ECO:0007669"/>
    <property type="project" value="TreeGrafter"/>
</dbReference>
<dbReference type="Proteomes" id="UP000092124">
    <property type="component" value="Unassembled WGS sequence"/>
</dbReference>
<evidence type="ECO:0000256" key="5">
    <source>
        <dbReference type="ARBA" id="ARBA00022525"/>
    </source>
</evidence>
<dbReference type="CDD" id="cd00272">
    <property type="entry name" value="Chemokine_CC"/>
    <property type="match status" value="1"/>
</dbReference>
<reference evidence="11 12" key="1">
    <citation type="submission" date="2016-06" db="EMBL/GenBank/DDBJ databases">
        <title>The Draft Genome Sequence and Annotation of the Desert Woodrat Neotoma lepida.</title>
        <authorList>
            <person name="Campbell M."/>
            <person name="Oakeson K.F."/>
            <person name="Yandell M."/>
            <person name="Halpert J.R."/>
            <person name="Dearing D."/>
        </authorList>
    </citation>
    <scope>NUCLEOTIDE SEQUENCE [LARGE SCALE GENOMIC DNA]</scope>
    <source>
        <strain evidence="11">417</strain>
        <tissue evidence="11">Liver</tissue>
    </source>
</reference>
<dbReference type="GO" id="GO:0030335">
    <property type="term" value="P:positive regulation of cell migration"/>
    <property type="evidence" value="ECO:0007669"/>
    <property type="project" value="TreeGrafter"/>
</dbReference>
<keyword evidence="6 9" id="KW-0732">Signal</keyword>
<dbReference type="GO" id="GO:0008009">
    <property type="term" value="F:chemokine activity"/>
    <property type="evidence" value="ECO:0007669"/>
    <property type="project" value="InterPro"/>
</dbReference>
<dbReference type="OrthoDB" id="9930747at2759"/>
<evidence type="ECO:0000256" key="4">
    <source>
        <dbReference type="ARBA" id="ARBA00022514"/>
    </source>
</evidence>
<keyword evidence="12" id="KW-1185">Reference proteome</keyword>
<dbReference type="AlphaFoldDB" id="A0A1A6HPB7"/>
<keyword evidence="7" id="KW-1015">Disulfide bond</keyword>
<dbReference type="Pfam" id="PF00048">
    <property type="entry name" value="IL8"/>
    <property type="match status" value="1"/>
</dbReference>
<evidence type="ECO:0000256" key="3">
    <source>
        <dbReference type="ARBA" id="ARBA00022500"/>
    </source>
</evidence>
<dbReference type="SUPFAM" id="SSF54117">
    <property type="entry name" value="Interleukin 8-like chemokines"/>
    <property type="match status" value="1"/>
</dbReference>
<comment type="subcellular location">
    <subcellularLocation>
        <location evidence="1 9">Secreted</location>
    </subcellularLocation>
</comment>
<evidence type="ECO:0000256" key="6">
    <source>
        <dbReference type="ARBA" id="ARBA00022729"/>
    </source>
</evidence>
<dbReference type="PANTHER" id="PTHR12015:SF209">
    <property type="entry name" value="C-C MOTIF CHEMOKINE 8"/>
    <property type="match status" value="1"/>
</dbReference>
<dbReference type="InterPro" id="IPR000827">
    <property type="entry name" value="Chemokine_CC_CS"/>
</dbReference>
<dbReference type="GO" id="GO:0006954">
    <property type="term" value="P:inflammatory response"/>
    <property type="evidence" value="ECO:0007669"/>
    <property type="project" value="UniProtKB-KW"/>
</dbReference>
<keyword evidence="3 9" id="KW-0145">Chemotaxis</keyword>
<organism evidence="11 12">
    <name type="scientific">Neotoma lepida</name>
    <name type="common">Desert woodrat</name>
    <dbReference type="NCBI Taxonomy" id="56216"/>
    <lineage>
        <taxon>Eukaryota</taxon>
        <taxon>Metazoa</taxon>
        <taxon>Chordata</taxon>
        <taxon>Craniata</taxon>
        <taxon>Vertebrata</taxon>
        <taxon>Euteleostomi</taxon>
        <taxon>Mammalia</taxon>
        <taxon>Eutheria</taxon>
        <taxon>Euarchontoglires</taxon>
        <taxon>Glires</taxon>
        <taxon>Rodentia</taxon>
        <taxon>Myomorpha</taxon>
        <taxon>Muroidea</taxon>
        <taxon>Cricetidae</taxon>
        <taxon>Neotominae</taxon>
        <taxon>Neotoma</taxon>
    </lineage>
</organism>
<dbReference type="EMBL" id="LZPO01019406">
    <property type="protein sequence ID" value="OBS79577.1"/>
    <property type="molecule type" value="Genomic_DNA"/>
</dbReference>
<keyword evidence="4 9" id="KW-0202">Cytokine</keyword>
<dbReference type="Gene3D" id="2.40.50.40">
    <property type="match status" value="1"/>
</dbReference>
<dbReference type="PANTHER" id="PTHR12015">
    <property type="entry name" value="SMALL INDUCIBLE CYTOKINE A"/>
    <property type="match status" value="1"/>
</dbReference>
<comment type="caution">
    <text evidence="11">The sequence shown here is derived from an EMBL/GenBank/DDBJ whole genome shotgun (WGS) entry which is preliminary data.</text>
</comment>
<evidence type="ECO:0000256" key="9">
    <source>
        <dbReference type="RuleBase" id="RU361150"/>
    </source>
</evidence>
<feature type="domain" description="Chemokine interleukin-8-like" evidence="10">
    <location>
        <begin position="31"/>
        <end position="89"/>
    </location>
</feature>
<comment type="similarity">
    <text evidence="2 9">Belongs to the intercrine beta (chemokine CC) family.</text>
</comment>
<evidence type="ECO:0000256" key="1">
    <source>
        <dbReference type="ARBA" id="ARBA00004613"/>
    </source>
</evidence>
<gene>
    <name evidence="11" type="ORF">A6R68_22221</name>
</gene>
<evidence type="ECO:0000256" key="2">
    <source>
        <dbReference type="ARBA" id="ARBA00010868"/>
    </source>
</evidence>
<proteinExistence type="inferred from homology"/>
<evidence type="ECO:0000313" key="12">
    <source>
        <dbReference type="Proteomes" id="UP000092124"/>
    </source>
</evidence>
<protein>
    <recommendedName>
        <fullName evidence="9">C-C motif chemokine</fullName>
    </recommendedName>
</protein>
<dbReference type="FunFam" id="2.40.50.40:FF:000002">
    <property type="entry name" value="C-C motif chemokine"/>
    <property type="match status" value="1"/>
</dbReference>
<evidence type="ECO:0000259" key="10">
    <source>
        <dbReference type="SMART" id="SM00199"/>
    </source>
</evidence>
<name>A0A1A6HPB7_NEOLE</name>
<evidence type="ECO:0000313" key="11">
    <source>
        <dbReference type="EMBL" id="OBS79577.1"/>
    </source>
</evidence>
<keyword evidence="8" id="KW-0395">Inflammatory response</keyword>
<evidence type="ECO:0000256" key="7">
    <source>
        <dbReference type="ARBA" id="ARBA00023157"/>
    </source>
</evidence>
<dbReference type="GO" id="GO:0048020">
    <property type="term" value="F:CCR chemokine receptor binding"/>
    <property type="evidence" value="ECO:0007669"/>
    <property type="project" value="TreeGrafter"/>
</dbReference>
<dbReference type="InterPro" id="IPR036048">
    <property type="entry name" value="Interleukin_8-like_sf"/>
</dbReference>
<keyword evidence="5 9" id="KW-0964">Secreted</keyword>
<evidence type="ECO:0000256" key="8">
    <source>
        <dbReference type="ARBA" id="ARBA00023198"/>
    </source>
</evidence>
<feature type="chain" id="PRO_5008445072" description="C-C motif chemokine" evidence="9">
    <location>
        <begin position="24"/>
        <end position="98"/>
    </location>
</feature>
<dbReference type="PROSITE" id="PS00472">
    <property type="entry name" value="SMALL_CYTOKINES_CC"/>
    <property type="match status" value="1"/>
</dbReference>
<dbReference type="GO" id="GO:0005615">
    <property type="term" value="C:extracellular space"/>
    <property type="evidence" value="ECO:0007669"/>
    <property type="project" value="UniProtKB-KW"/>
</dbReference>
<dbReference type="STRING" id="56216.A0A1A6HPB7"/>
<dbReference type="GO" id="GO:0070098">
    <property type="term" value="P:chemokine-mediated signaling pathway"/>
    <property type="evidence" value="ECO:0007669"/>
    <property type="project" value="TreeGrafter"/>
</dbReference>
<feature type="signal peptide" evidence="9">
    <location>
        <begin position="1"/>
        <end position="23"/>
    </location>
</feature>
<dbReference type="SMART" id="SM00199">
    <property type="entry name" value="SCY"/>
    <property type="match status" value="1"/>
</dbReference>